<comment type="caution">
    <text evidence="1">The sequence shown here is derived from an EMBL/GenBank/DDBJ whole genome shotgun (WGS) entry which is preliminary data.</text>
</comment>
<dbReference type="Proteomes" id="UP000556843">
    <property type="component" value="Unassembled WGS sequence"/>
</dbReference>
<accession>A0ACC7Y8T4</accession>
<organism evidence="1 2">
    <name type="scientific">Streptomyces fungicidicus</name>
    <dbReference type="NCBI Taxonomy" id="68203"/>
    <lineage>
        <taxon>Bacteria</taxon>
        <taxon>Bacillati</taxon>
        <taxon>Actinomycetota</taxon>
        <taxon>Actinomycetes</taxon>
        <taxon>Kitasatosporales</taxon>
        <taxon>Streptomycetaceae</taxon>
        <taxon>Streptomyces</taxon>
    </lineage>
</organism>
<evidence type="ECO:0000313" key="1">
    <source>
        <dbReference type="EMBL" id="NUV78101.1"/>
    </source>
</evidence>
<keyword evidence="2" id="KW-1185">Reference proteome</keyword>
<name>A0ACC7Y8T4_9ACTN</name>
<reference evidence="1" key="1">
    <citation type="submission" date="2020-03" db="EMBL/GenBank/DDBJ databases">
        <title>Complete genome sequence of sixteen Streptomyces strains facilitates identification of candidate genes involved in plant growth-promotion in grain legumes and cereals.</title>
        <authorList>
            <person name="Gopalakrishnan S."/>
            <person name="Thakur V."/>
            <person name="Saxena R."/>
            <person name="Vadlamudi S."/>
            <person name="Purohit S."/>
            <person name="Kumar V."/>
            <person name="Rathore A."/>
            <person name="Chitikineni A."/>
            <person name="Varshney R.K."/>
        </authorList>
    </citation>
    <scope>NUCLEOTIDE SEQUENCE</scope>
    <source>
        <strain evidence="1">CAI-93</strain>
    </source>
</reference>
<protein>
    <submittedName>
        <fullName evidence="1">Uncharacterized protein</fullName>
    </submittedName>
</protein>
<proteinExistence type="predicted"/>
<dbReference type="EMBL" id="JAANNW010000040">
    <property type="protein sequence ID" value="NUV78101.1"/>
    <property type="molecule type" value="Genomic_DNA"/>
</dbReference>
<evidence type="ECO:0000313" key="2">
    <source>
        <dbReference type="Proteomes" id="UP000556843"/>
    </source>
</evidence>
<gene>
    <name evidence="1" type="ORF">G6W56_29250</name>
</gene>
<sequence>MKLSDLQPVMTRRREEDISYSRFRADPALATLDWPDDVLEQFLFDHGDNAPFLHDYGHLDLRHVAWRLETLSAADFDDMPTGATDADCIEAYAKHPVHWVTIRPPEVGRHWEEYGTWMRPPLLIDRRLLDPADSGLQVLEGRTRIGVLRGRLREQLRVAPTHQAWVGRPVTQGAGV</sequence>